<gene>
    <name evidence="2" type="ORF">MKI79_00230</name>
</gene>
<dbReference type="Pfam" id="PF14280">
    <property type="entry name" value="DUF4365"/>
    <property type="match status" value="1"/>
</dbReference>
<sequence length="497" mass="58414">MLNSITERTAIYTVANYFTQLGWIFREQANSDFGIDALVEVAKNGRPTGQLIALQIKGGSSNFRKTKTGLTFYFEERHKLYWLNFRIPVLVILHDPLSDSMFWGEVNGDSIKPTRKMWKLQIPYGNQLTVLSKHALEQTLSCSKIYVDIDLKNSTDLIDLSEKVDEDDSYCEIINSEVDGLELIVNTENYSENIKLSYKPKNSDWDDDRNRLKWTDRRYFLFEKLLNYISSVMQSCDIYKLTEAVEEIKCLIKQGGLNKVDEFLFDYNNIDSDIPKYAEFINTIERFLFLNELDKHGLEVCTGDEEVYFYINNESYIVDTFEGKIKNLKDCIDNQSYNDLLAMTDISIWSTIYCDAGIEKDKFIPVMYDLWEMYWDDEYERIKKSIKECQNANVVVDENSLTATKYLDKLKNKSWRSFQLFSEGYNDAGDIIAYAYNLDFSILYPMAIVAMMNVFDQEICYWEYCDFHFSSENWELIFMDDELDDSKPAFYIQKIEY</sequence>
<evidence type="ECO:0000313" key="3">
    <source>
        <dbReference type="Proteomes" id="UP001139701"/>
    </source>
</evidence>
<accession>A0A9X2B5B3</accession>
<comment type="caution">
    <text evidence="2">The sequence shown here is derived from an EMBL/GenBank/DDBJ whole genome shotgun (WGS) entry which is preliminary data.</text>
</comment>
<dbReference type="EMBL" id="JAKUML010000001">
    <property type="protein sequence ID" value="MCJ8145358.1"/>
    <property type="molecule type" value="Genomic_DNA"/>
</dbReference>
<evidence type="ECO:0000259" key="1">
    <source>
        <dbReference type="Pfam" id="PF14280"/>
    </source>
</evidence>
<dbReference type="InterPro" id="IPR025375">
    <property type="entry name" value="DUF4365"/>
</dbReference>
<dbReference type="RefSeq" id="WP_241569900.1">
    <property type="nucleotide sequence ID" value="NZ_JAKUML010000001.1"/>
</dbReference>
<evidence type="ECO:0000313" key="2">
    <source>
        <dbReference type="EMBL" id="MCJ8145358.1"/>
    </source>
</evidence>
<feature type="domain" description="DUF4365" evidence="1">
    <location>
        <begin position="9"/>
        <end position="138"/>
    </location>
</feature>
<proteinExistence type="predicted"/>
<organism evidence="2 3">
    <name type="scientific">Acinetobacter sedimenti</name>
    <dbReference type="NCBI Taxonomy" id="2919922"/>
    <lineage>
        <taxon>Bacteria</taxon>
        <taxon>Pseudomonadati</taxon>
        <taxon>Pseudomonadota</taxon>
        <taxon>Gammaproteobacteria</taxon>
        <taxon>Moraxellales</taxon>
        <taxon>Moraxellaceae</taxon>
        <taxon>Acinetobacter</taxon>
    </lineage>
</organism>
<protein>
    <submittedName>
        <fullName evidence="2">DUF4365 domain-containing protein</fullName>
    </submittedName>
</protein>
<reference evidence="2" key="1">
    <citation type="submission" date="2022-02" db="EMBL/GenBank/DDBJ databases">
        <title>Acinetobacter A3.8 sp. nov., isolated from Sediment (Zhairuo Island).</title>
        <authorList>
            <person name="Zheng K."/>
        </authorList>
    </citation>
    <scope>NUCLEOTIDE SEQUENCE</scope>
    <source>
        <strain evidence="2">A3.8</strain>
    </source>
</reference>
<dbReference type="AlphaFoldDB" id="A0A9X2B5B3"/>
<dbReference type="Proteomes" id="UP001139701">
    <property type="component" value="Unassembled WGS sequence"/>
</dbReference>
<keyword evidence="3" id="KW-1185">Reference proteome</keyword>
<name>A0A9X2B5B3_9GAMM</name>